<dbReference type="GeneID" id="120274602"/>
<organism evidence="2 3">
    <name type="scientific">Dioscorea cayennensis subsp. rotundata</name>
    <name type="common">White Guinea yam</name>
    <name type="synonym">Dioscorea rotundata</name>
    <dbReference type="NCBI Taxonomy" id="55577"/>
    <lineage>
        <taxon>Eukaryota</taxon>
        <taxon>Viridiplantae</taxon>
        <taxon>Streptophyta</taxon>
        <taxon>Embryophyta</taxon>
        <taxon>Tracheophyta</taxon>
        <taxon>Spermatophyta</taxon>
        <taxon>Magnoliopsida</taxon>
        <taxon>Liliopsida</taxon>
        <taxon>Dioscoreales</taxon>
        <taxon>Dioscoreaceae</taxon>
        <taxon>Dioscorea</taxon>
    </lineage>
</organism>
<dbReference type="RefSeq" id="XP_039137083.1">
    <property type="nucleotide sequence ID" value="XM_039281149.1"/>
</dbReference>
<sequence length="197" mass="22159">MVSNKLHVPGFSTVIEVAKFIPNIHDLAVFIHSSPHGPTILLLYVDDMILTSDDSAHITFVKQKLCKTFLMTDLGPLHYFLGIEITYHPDGYRLSQQRYTLDLLAHSGLTDTRSAATPMELHLQLRAFDGIPLSDPSHYRHLVSSLVYLAITRPDISHTVHILSQFIAALTSVHYGHLLLVLQYLLSTTSRGLFYSH</sequence>
<dbReference type="Pfam" id="PF07727">
    <property type="entry name" value="RVT_2"/>
    <property type="match status" value="1"/>
</dbReference>
<dbReference type="InterPro" id="IPR013103">
    <property type="entry name" value="RVT_2"/>
</dbReference>
<accession>A0AB40CD84</accession>
<evidence type="ECO:0000313" key="3">
    <source>
        <dbReference type="RefSeq" id="XP_039137083.1"/>
    </source>
</evidence>
<feature type="domain" description="Reverse transcriptase Ty1/copia-type" evidence="1">
    <location>
        <begin position="16"/>
        <end position="120"/>
    </location>
</feature>
<proteinExistence type="predicted"/>
<reference evidence="3" key="1">
    <citation type="submission" date="2025-08" db="UniProtKB">
        <authorList>
            <consortium name="RefSeq"/>
        </authorList>
    </citation>
    <scope>IDENTIFICATION</scope>
</reference>
<dbReference type="InterPro" id="IPR043502">
    <property type="entry name" value="DNA/RNA_pol_sf"/>
</dbReference>
<evidence type="ECO:0000259" key="1">
    <source>
        <dbReference type="Pfam" id="PF07727"/>
    </source>
</evidence>
<name>A0AB40CD84_DIOCR</name>
<dbReference type="AlphaFoldDB" id="A0AB40CD84"/>
<dbReference type="PANTHER" id="PTHR11439">
    <property type="entry name" value="GAG-POL-RELATED RETROTRANSPOSON"/>
    <property type="match status" value="1"/>
</dbReference>
<protein>
    <submittedName>
        <fullName evidence="3">Uncharacterized mitochondrial protein AtMg00810-like</fullName>
    </submittedName>
</protein>
<dbReference type="SUPFAM" id="SSF56672">
    <property type="entry name" value="DNA/RNA polymerases"/>
    <property type="match status" value="1"/>
</dbReference>
<evidence type="ECO:0000313" key="2">
    <source>
        <dbReference type="Proteomes" id="UP001515500"/>
    </source>
</evidence>
<dbReference type="Proteomes" id="UP001515500">
    <property type="component" value="Chromosome 13"/>
</dbReference>
<gene>
    <name evidence="3" type="primary">LOC120274602</name>
</gene>
<keyword evidence="2" id="KW-1185">Reference proteome</keyword>
<dbReference type="PANTHER" id="PTHR11439:SF461">
    <property type="entry name" value="OS10G0432200 PROTEIN"/>
    <property type="match status" value="1"/>
</dbReference>